<evidence type="ECO:0000256" key="1">
    <source>
        <dbReference type="ARBA" id="ARBA00022723"/>
    </source>
</evidence>
<dbReference type="CDD" id="cd02340">
    <property type="entry name" value="ZZ_NBR1_like"/>
    <property type="match status" value="1"/>
</dbReference>
<dbReference type="PANTHER" id="PTHR15090">
    <property type="entry name" value="SEQUESTOSOME 1-RELATED"/>
    <property type="match status" value="1"/>
</dbReference>
<feature type="compositionally biased region" description="Basic and acidic residues" evidence="5">
    <location>
        <begin position="564"/>
        <end position="601"/>
    </location>
</feature>
<feature type="non-terminal residue" evidence="7">
    <location>
        <position position="1"/>
    </location>
</feature>
<keyword evidence="3" id="KW-0862">Zinc</keyword>
<proteinExistence type="predicted"/>
<dbReference type="CDD" id="cd05992">
    <property type="entry name" value="PB1"/>
    <property type="match status" value="1"/>
</dbReference>
<dbReference type="SMART" id="SM00291">
    <property type="entry name" value="ZnF_ZZ"/>
    <property type="match status" value="1"/>
</dbReference>
<name>A0AAN5D8G5_9BILA</name>
<evidence type="ECO:0000313" key="8">
    <source>
        <dbReference type="Proteomes" id="UP001328107"/>
    </source>
</evidence>
<feature type="region of interest" description="Disordered" evidence="5">
    <location>
        <begin position="560"/>
        <end position="675"/>
    </location>
</feature>
<organism evidence="7 8">
    <name type="scientific">Pristionchus mayeri</name>
    <dbReference type="NCBI Taxonomy" id="1317129"/>
    <lineage>
        <taxon>Eukaryota</taxon>
        <taxon>Metazoa</taxon>
        <taxon>Ecdysozoa</taxon>
        <taxon>Nematoda</taxon>
        <taxon>Chromadorea</taxon>
        <taxon>Rhabditida</taxon>
        <taxon>Rhabditina</taxon>
        <taxon>Diplogasteromorpha</taxon>
        <taxon>Diplogasteroidea</taxon>
        <taxon>Neodiplogasteridae</taxon>
        <taxon>Pristionchus</taxon>
    </lineage>
</organism>
<keyword evidence="8" id="KW-1185">Reference proteome</keyword>
<evidence type="ECO:0000256" key="3">
    <source>
        <dbReference type="ARBA" id="ARBA00022833"/>
    </source>
</evidence>
<evidence type="ECO:0000259" key="6">
    <source>
        <dbReference type="PROSITE" id="PS50135"/>
    </source>
</evidence>
<dbReference type="Pfam" id="PF00564">
    <property type="entry name" value="PB1"/>
    <property type="match status" value="1"/>
</dbReference>
<feature type="region of interest" description="Disordered" evidence="5">
    <location>
        <begin position="972"/>
        <end position="1029"/>
    </location>
</feature>
<dbReference type="InterPro" id="IPR052260">
    <property type="entry name" value="Autophagy_Rcpt_SigReg"/>
</dbReference>
<comment type="caution">
    <text evidence="7">The sequence shown here is derived from an EMBL/GenBank/DDBJ whole genome shotgun (WGS) entry which is preliminary data.</text>
</comment>
<keyword evidence="1" id="KW-0479">Metal-binding</keyword>
<evidence type="ECO:0000256" key="4">
    <source>
        <dbReference type="PROSITE-ProRule" id="PRU00228"/>
    </source>
</evidence>
<dbReference type="SUPFAM" id="SSF57850">
    <property type="entry name" value="RING/U-box"/>
    <property type="match status" value="1"/>
</dbReference>
<protein>
    <recommendedName>
        <fullName evidence="6">ZZ-type domain-containing protein</fullName>
    </recommendedName>
</protein>
<feature type="compositionally biased region" description="Low complexity" evidence="5">
    <location>
        <begin position="665"/>
        <end position="675"/>
    </location>
</feature>
<evidence type="ECO:0000256" key="5">
    <source>
        <dbReference type="SAM" id="MobiDB-lite"/>
    </source>
</evidence>
<evidence type="ECO:0000256" key="2">
    <source>
        <dbReference type="ARBA" id="ARBA00022771"/>
    </source>
</evidence>
<sequence>FAEMSFHRSSVLDVKTWMMRADELVKTIEDAVARNLPDTMTQNTIDPQQNEEVARGVVELGYRDVKHFCESFPGKFQVDEKLGIISPRNNKGTNHANNPEMSTNNTYLSTNFWTNREADLCESILQAVAFNYPDVNTPNNVDPDSNSFLVQEVTAHGYSSVREFCASNPGKFYISTVTGVIGPRSRAPKPPVFPSFQGKKLYLDPKTGALLKDRELTMNVNQMDTTPSSPVVEQKQPIKVEEKLHFKLTTGGATRRFAISRGEADLLSALKARVLKITGTEDVTLFWKDEDSTIILECDDDLAAAIDYAETQNKLACVTLETGGEPKKEEKEKKVVTSQESGSAFAGYPYMCDGCDCYLAPSNGGRFKCAICDNYDLCIDCLTKGVHGNHAFVRLLNGDTEIPLSNEIGAVLSMKLSDAPRCSPTFVVKSGDSLKKAEKIVIDVIDTVGRHVGQTMVNTAEWIKKEAEKMKKSREEAEIEEQKMVEEIIRREQEEAQKKWDKRRADARRQAQMDLEKAVAEKEEKLNSVDTKTRLEQLERDRKLAEQMYREEKRMWKGTRKQFKREAKDLRRAEKVQSRIQKGAEKAKEEVKEKPEEKQEPKGFYVSELEYSRPSVPEGYVRLSSESSEDSDVEWLEKPAEKVASITSDLVDLGEPAAPAPPVPSAASAEQQREANAFASAIAEAKEKRAENVAALTEKMKETKIDMDAAESSDSEDSSAQRRRDTLQHLLNLQQQQAAQGVQQRSIYPELPRPVPLQPFGVGRDVRQRGGDILSSLEREAEIDDAYALALRIPPLMEIGVINNLQKLTPEEIERKLSEMIKDLEYNARYNAYEHVGVQIFGGSPVSQRELITIVANDLTARLRSLRKIVINATRSDVLRMLENRVLELQNSVAAQQEIDEKDQEKAEALHPILFKARITHPGPFGFGAPLPFEMNAFGQGLSSLMDLSRDTLGGYLSGFMHPNAYGGPYGRNDAVPMPAPSRPTPPPSSTAPPAPPAPAASAAPAAAASAPAEEKQATTSELKSEMTNDQQRILRQLFETGMFEDYDRMVRVSMRANDLHEAIDLMLLD</sequence>
<dbReference type="InterPro" id="IPR043145">
    <property type="entry name" value="Znf_ZZ_sf"/>
</dbReference>
<dbReference type="GO" id="GO:0008270">
    <property type="term" value="F:zinc ion binding"/>
    <property type="evidence" value="ECO:0007669"/>
    <property type="project" value="UniProtKB-KW"/>
</dbReference>
<dbReference type="InterPro" id="IPR000270">
    <property type="entry name" value="PB1_dom"/>
</dbReference>
<dbReference type="EMBL" id="BTRK01000006">
    <property type="protein sequence ID" value="GMR58433.1"/>
    <property type="molecule type" value="Genomic_DNA"/>
</dbReference>
<dbReference type="AlphaFoldDB" id="A0AAN5D8G5"/>
<feature type="compositionally biased region" description="Low complexity" evidence="5">
    <location>
        <begin position="1000"/>
        <end position="1012"/>
    </location>
</feature>
<dbReference type="Gene3D" id="3.10.20.90">
    <property type="entry name" value="Phosphatidylinositol 3-kinase Catalytic Subunit, Chain A, domain 1"/>
    <property type="match status" value="1"/>
</dbReference>
<dbReference type="Proteomes" id="UP001328107">
    <property type="component" value="Unassembled WGS sequence"/>
</dbReference>
<feature type="compositionally biased region" description="Pro residues" evidence="5">
    <location>
        <begin position="978"/>
        <end position="999"/>
    </location>
</feature>
<dbReference type="Gene3D" id="3.30.60.90">
    <property type="match status" value="1"/>
</dbReference>
<evidence type="ECO:0000313" key="7">
    <source>
        <dbReference type="EMBL" id="GMR58433.1"/>
    </source>
</evidence>
<dbReference type="Pfam" id="PF00569">
    <property type="entry name" value="ZZ"/>
    <property type="match status" value="1"/>
</dbReference>
<feature type="compositionally biased region" description="Basic and acidic residues" evidence="5">
    <location>
        <begin position="1013"/>
        <end position="1027"/>
    </location>
</feature>
<dbReference type="PANTHER" id="PTHR15090:SF8">
    <property type="entry name" value="ZZ-TYPE ZINC FINGER-CONTAINING PROTEIN"/>
    <property type="match status" value="1"/>
</dbReference>
<feature type="region of interest" description="Disordered" evidence="5">
    <location>
        <begin position="704"/>
        <end position="723"/>
    </location>
</feature>
<dbReference type="PROSITE" id="PS50135">
    <property type="entry name" value="ZF_ZZ_2"/>
    <property type="match status" value="1"/>
</dbReference>
<accession>A0AAN5D8G5</accession>
<keyword evidence="2 4" id="KW-0863">Zinc-finger</keyword>
<feature type="domain" description="ZZ-type" evidence="6">
    <location>
        <begin position="347"/>
        <end position="400"/>
    </location>
</feature>
<dbReference type="SUPFAM" id="SSF54277">
    <property type="entry name" value="CAD &amp; PB1 domains"/>
    <property type="match status" value="1"/>
</dbReference>
<gene>
    <name evidence="7" type="ORF">PMAYCL1PPCAC_28628</name>
</gene>
<reference evidence="8" key="1">
    <citation type="submission" date="2022-10" db="EMBL/GenBank/DDBJ databases">
        <title>Genome assembly of Pristionchus species.</title>
        <authorList>
            <person name="Yoshida K."/>
            <person name="Sommer R.J."/>
        </authorList>
    </citation>
    <scope>NUCLEOTIDE SEQUENCE [LARGE SCALE GENOMIC DNA]</scope>
    <source>
        <strain evidence="8">RS5460</strain>
    </source>
</reference>
<feature type="compositionally biased region" description="Acidic residues" evidence="5">
    <location>
        <begin position="708"/>
        <end position="717"/>
    </location>
</feature>
<dbReference type="InterPro" id="IPR000433">
    <property type="entry name" value="Znf_ZZ"/>
</dbReference>